<protein>
    <submittedName>
        <fullName evidence="1">Uncharacterized protein</fullName>
    </submittedName>
</protein>
<gene>
    <name evidence="1" type="ORF">Q763_17635</name>
</gene>
<reference evidence="1 2" key="1">
    <citation type="submission" date="2013-09" db="EMBL/GenBank/DDBJ databases">
        <authorList>
            <person name="Zeng Z."/>
            <person name="Chen C."/>
        </authorList>
    </citation>
    <scope>NUCLEOTIDE SEQUENCE [LARGE SCALE GENOMIC DNA]</scope>
    <source>
        <strain evidence="1 2">F44-8</strain>
    </source>
</reference>
<dbReference type="EMBL" id="JRLV01000041">
    <property type="protein sequence ID" value="KGO78608.1"/>
    <property type="molecule type" value="Genomic_DNA"/>
</dbReference>
<evidence type="ECO:0000313" key="2">
    <source>
        <dbReference type="Proteomes" id="UP000030129"/>
    </source>
</evidence>
<organism evidence="1 2">
    <name type="scientific">Flavobacterium beibuense F44-8</name>
    <dbReference type="NCBI Taxonomy" id="1406840"/>
    <lineage>
        <taxon>Bacteria</taxon>
        <taxon>Pseudomonadati</taxon>
        <taxon>Bacteroidota</taxon>
        <taxon>Flavobacteriia</taxon>
        <taxon>Flavobacteriales</taxon>
        <taxon>Flavobacteriaceae</taxon>
        <taxon>Flavobacterium</taxon>
    </lineage>
</organism>
<proteinExistence type="predicted"/>
<keyword evidence="2" id="KW-1185">Reference proteome</keyword>
<sequence>MKFTSLQDAYKNYIQSFPEFTHLDLTANEIKLIELILSYTRRSLNFYMNYSDIADYLVVKKGKAKAKVVEKIIRGLGTKGYIIKETKHNYNGKQGGSSTTISVNETFLEEQLHRAFNPERFTSQPDNTTIAIETRTTTVTNETTDLGAIKTQPSIESVHTPPESTTNGLWWLDEPEDEIKYIDASMAKFIAYDGISVQVKNEPENIISKEENTTTETASKPQLSKEKIKNHLRNLLTKEEYRGHHGIINIILNEYDKTKNDEEYNDCYKYILEILGLG</sequence>
<accession>A0A0A2LHG4</accession>
<comment type="caution">
    <text evidence="1">The sequence shown here is derived from an EMBL/GenBank/DDBJ whole genome shotgun (WGS) entry which is preliminary data.</text>
</comment>
<evidence type="ECO:0000313" key="1">
    <source>
        <dbReference type="EMBL" id="KGO78608.1"/>
    </source>
</evidence>
<dbReference type="RefSeq" id="WP_035136307.1">
    <property type="nucleotide sequence ID" value="NZ_JRLV01000041.1"/>
</dbReference>
<dbReference type="Proteomes" id="UP000030129">
    <property type="component" value="Unassembled WGS sequence"/>
</dbReference>
<dbReference type="AlphaFoldDB" id="A0A0A2LHG4"/>
<name>A0A0A2LHG4_9FLAO</name>